<proteinExistence type="predicted"/>
<reference evidence="2" key="1">
    <citation type="journal article" date="2015" name="PeerJ">
        <title>First genomic representation of candidate bacterial phylum KSB3 points to enhanced environmental sensing as a trigger of wastewater bulking.</title>
        <authorList>
            <person name="Sekiguchi Y."/>
            <person name="Ohashi A."/>
            <person name="Parks D.H."/>
            <person name="Yamauchi T."/>
            <person name="Tyson G.W."/>
            <person name="Hugenholtz P."/>
        </authorList>
    </citation>
    <scope>NUCLEOTIDE SEQUENCE [LARGE SCALE GENOMIC DNA]</scope>
</reference>
<evidence type="ECO:0000256" key="1">
    <source>
        <dbReference type="SAM" id="Phobius"/>
    </source>
</evidence>
<accession>A0A0S6W0Z2</accession>
<evidence type="ECO:0000313" key="3">
    <source>
        <dbReference type="Proteomes" id="UP000030700"/>
    </source>
</evidence>
<evidence type="ECO:0000313" key="2">
    <source>
        <dbReference type="EMBL" id="GAK53421.1"/>
    </source>
</evidence>
<protein>
    <submittedName>
        <fullName evidence="2">Uncharacterized protein</fullName>
    </submittedName>
</protein>
<dbReference type="HOGENOM" id="CLU_3196496_0_0_0"/>
<keyword evidence="1" id="KW-1133">Transmembrane helix</keyword>
<keyword evidence="1" id="KW-0472">Membrane</keyword>
<dbReference type="EMBL" id="DF820459">
    <property type="protein sequence ID" value="GAK53421.1"/>
    <property type="molecule type" value="Genomic_DNA"/>
</dbReference>
<keyword evidence="3" id="KW-1185">Reference proteome</keyword>
<name>A0A0S6W0Z2_9BACT</name>
<organism evidence="2">
    <name type="scientific">Candidatus Moduliflexus flocculans</name>
    <dbReference type="NCBI Taxonomy" id="1499966"/>
    <lineage>
        <taxon>Bacteria</taxon>
        <taxon>Candidatus Moduliflexota</taxon>
        <taxon>Candidatus Moduliflexia</taxon>
        <taxon>Candidatus Moduliflexales</taxon>
        <taxon>Candidatus Moduliflexaceae</taxon>
    </lineage>
</organism>
<gene>
    <name evidence="2" type="ORF">U14_04686</name>
</gene>
<sequence length="45" mass="5058">MSKILNIVPVISVLIMLGYSVIWLTILDLTETLVFICLEVVCFSD</sequence>
<keyword evidence="1" id="KW-0812">Transmembrane</keyword>
<dbReference type="AlphaFoldDB" id="A0A0S6W0Z2"/>
<feature type="transmembrane region" description="Helical" evidence="1">
    <location>
        <begin position="7"/>
        <end position="26"/>
    </location>
</feature>
<dbReference type="Proteomes" id="UP000030700">
    <property type="component" value="Unassembled WGS sequence"/>
</dbReference>
<dbReference type="STRING" id="1499966.U14_04686"/>